<protein>
    <submittedName>
        <fullName evidence="1">Uncharacterized protein</fullName>
    </submittedName>
</protein>
<evidence type="ECO:0000313" key="2">
    <source>
        <dbReference type="Proteomes" id="UP000591131"/>
    </source>
</evidence>
<dbReference type="EMBL" id="JAAPAO010000272">
    <property type="protein sequence ID" value="KAF4665067.1"/>
    <property type="molecule type" value="Genomic_DNA"/>
</dbReference>
<dbReference type="OrthoDB" id="428354at2759"/>
<dbReference type="AlphaFoldDB" id="A0A7J6M0L9"/>
<evidence type="ECO:0000313" key="1">
    <source>
        <dbReference type="EMBL" id="KAF4665067.1"/>
    </source>
</evidence>
<name>A0A7J6M0L9_PERCH</name>
<organism evidence="1 2">
    <name type="scientific">Perkinsus chesapeaki</name>
    <name type="common">Clam parasite</name>
    <name type="synonym">Perkinsus andrewsi</name>
    <dbReference type="NCBI Taxonomy" id="330153"/>
    <lineage>
        <taxon>Eukaryota</taxon>
        <taxon>Sar</taxon>
        <taxon>Alveolata</taxon>
        <taxon>Perkinsozoa</taxon>
        <taxon>Perkinsea</taxon>
        <taxon>Perkinsida</taxon>
        <taxon>Perkinsidae</taxon>
        <taxon>Perkinsus</taxon>
    </lineage>
</organism>
<comment type="caution">
    <text evidence="1">The sequence shown here is derived from an EMBL/GenBank/DDBJ whole genome shotgun (WGS) entry which is preliminary data.</text>
</comment>
<sequence length="631" mass="70437">MSTVAEFPPERSVPLSSEATALEKKLINDINDTKTTQDALQLLGKINSELRTNTTLRQVAPGLLSPMMDLAKGGLLESSREGRKLLNNTICEICVVSRPRECYTFLMEAMSLLPDRAEEVANTSTFMAAAGLLRGLSRLMSSVQTGRMRSDRARYLVGIVALIQRKFFAEPSDRVNSSWNTKNDSELLEELTGACLELIRTYGYDFTVGADMQEDSKEASCRLEVLTSLACLVSEELCRRVSDHRLHMPLLGDAPEEYQLQEGLIGKLLADVNNTVSSSSGIQQYAYSRVLTMVPHEETGLMQSSDGVSALDMAQCRLGWLVIACVERPKAAASSSAAGWMPLVWSHATYTHVYACTVQLLFEINDVVAIRTGLRLYGKQLQEHLPCQTYQESGRQQRWNPPQLFRHVLEISVTSDELVMTLKERQTIYTITEMDLRTLPIEERFDTYYQIEKSSGVDQVIGIILKLYKDDWWSEVLKQPHVVRLSLVNRFRDAVTAALSGDFKVVDGTDTIIGAANWCRLVWLADPTTNATARHIRSSQWLTGVVTSMVENVANQIDAELSIVKRQGGDDQQQQQQLKGVEISRLELVADTVARLRELLNTNSLVKKEANTSEDTIMKSDAGNIDNNNTV</sequence>
<dbReference type="Proteomes" id="UP000591131">
    <property type="component" value="Unassembled WGS sequence"/>
</dbReference>
<reference evidence="1 2" key="1">
    <citation type="submission" date="2020-04" db="EMBL/GenBank/DDBJ databases">
        <title>Perkinsus chesapeaki whole genome sequence.</title>
        <authorList>
            <person name="Bogema D.R."/>
        </authorList>
    </citation>
    <scope>NUCLEOTIDE SEQUENCE [LARGE SCALE GENOMIC DNA]</scope>
    <source>
        <strain evidence="1">ATCC PRA-425</strain>
    </source>
</reference>
<gene>
    <name evidence="1" type="ORF">FOL47_004819</name>
</gene>
<keyword evidence="2" id="KW-1185">Reference proteome</keyword>
<accession>A0A7J6M0L9</accession>
<proteinExistence type="predicted"/>